<feature type="region of interest" description="Disordered" evidence="2">
    <location>
        <begin position="64"/>
        <end position="85"/>
    </location>
</feature>
<keyword evidence="3" id="KW-0732">Signal</keyword>
<evidence type="ECO:0000256" key="1">
    <source>
        <dbReference type="ARBA" id="ARBA00023157"/>
    </source>
</evidence>
<reference evidence="4" key="2">
    <citation type="submission" date="2025-09" db="UniProtKB">
        <authorList>
            <consortium name="Ensembl"/>
        </authorList>
    </citation>
    <scope>IDENTIFICATION</scope>
</reference>
<dbReference type="InterPro" id="IPR035976">
    <property type="entry name" value="Sushi/SCR/CCP_sf"/>
</dbReference>
<keyword evidence="5" id="KW-1185">Reference proteome</keyword>
<sequence length="85" mass="9658">MHMLVKLIFIMAAYQHNIARAEGVCGTPNLIPNTVPVLDLQYHIGDSIHIQCAEGYVRKEVTSNLHPINPGKSHDRTQLDWTRLR</sequence>
<evidence type="ECO:0008006" key="6">
    <source>
        <dbReference type="Google" id="ProtNLM"/>
    </source>
</evidence>
<proteinExistence type="predicted"/>
<feature type="signal peptide" evidence="3">
    <location>
        <begin position="1"/>
        <end position="21"/>
    </location>
</feature>
<dbReference type="SUPFAM" id="SSF57535">
    <property type="entry name" value="Complement control module/SCR domain"/>
    <property type="match status" value="1"/>
</dbReference>
<dbReference type="Ensembl" id="ENSSANT00000050583.1">
    <property type="protein sequence ID" value="ENSSANP00000047553.1"/>
    <property type="gene ID" value="ENSSANG00000023985.1"/>
</dbReference>
<feature type="chain" id="PRO_5025647219" description="Sushi domain-containing protein" evidence="3">
    <location>
        <begin position="22"/>
        <end position="85"/>
    </location>
</feature>
<protein>
    <recommendedName>
        <fullName evidence="6">Sushi domain-containing protein</fullName>
    </recommendedName>
</protein>
<evidence type="ECO:0000256" key="2">
    <source>
        <dbReference type="SAM" id="MobiDB-lite"/>
    </source>
</evidence>
<dbReference type="InterPro" id="IPR000436">
    <property type="entry name" value="Sushi_SCR_CCP_dom"/>
</dbReference>
<organism evidence="4 5">
    <name type="scientific">Sinocyclocheilus anshuiensis</name>
    <dbReference type="NCBI Taxonomy" id="1608454"/>
    <lineage>
        <taxon>Eukaryota</taxon>
        <taxon>Metazoa</taxon>
        <taxon>Chordata</taxon>
        <taxon>Craniata</taxon>
        <taxon>Vertebrata</taxon>
        <taxon>Euteleostomi</taxon>
        <taxon>Actinopterygii</taxon>
        <taxon>Neopterygii</taxon>
        <taxon>Teleostei</taxon>
        <taxon>Ostariophysi</taxon>
        <taxon>Cypriniformes</taxon>
        <taxon>Cyprinidae</taxon>
        <taxon>Cyprininae</taxon>
        <taxon>Sinocyclocheilus</taxon>
    </lineage>
</organism>
<feature type="compositionally biased region" description="Basic and acidic residues" evidence="2">
    <location>
        <begin position="72"/>
        <end position="85"/>
    </location>
</feature>
<dbReference type="Proteomes" id="UP000472260">
    <property type="component" value="Unassembled WGS sequence"/>
</dbReference>
<dbReference type="AlphaFoldDB" id="A0A671NRS8"/>
<evidence type="ECO:0000313" key="4">
    <source>
        <dbReference type="Ensembl" id="ENSSANP00000047553.1"/>
    </source>
</evidence>
<reference evidence="4" key="1">
    <citation type="submission" date="2025-08" db="UniProtKB">
        <authorList>
            <consortium name="Ensembl"/>
        </authorList>
    </citation>
    <scope>IDENTIFICATION</scope>
</reference>
<dbReference type="CDD" id="cd00033">
    <property type="entry name" value="CCP"/>
    <property type="match status" value="1"/>
</dbReference>
<accession>A0A671NRS8</accession>
<name>A0A671NRS8_9TELE</name>
<evidence type="ECO:0000256" key="3">
    <source>
        <dbReference type="SAM" id="SignalP"/>
    </source>
</evidence>
<keyword evidence="1" id="KW-1015">Disulfide bond</keyword>
<evidence type="ECO:0000313" key="5">
    <source>
        <dbReference type="Proteomes" id="UP000472260"/>
    </source>
</evidence>